<proteinExistence type="predicted"/>
<dbReference type="PANTHER" id="PTHR10293">
    <property type="entry name" value="GLUTAREDOXIN FAMILY MEMBER"/>
    <property type="match status" value="1"/>
</dbReference>
<evidence type="ECO:0000313" key="7">
    <source>
        <dbReference type="Proteomes" id="UP000188320"/>
    </source>
</evidence>
<evidence type="ECO:0000259" key="5">
    <source>
        <dbReference type="Pfam" id="PF00462"/>
    </source>
</evidence>
<dbReference type="InterPro" id="IPR002109">
    <property type="entry name" value="Glutaredoxin"/>
</dbReference>
<evidence type="ECO:0000313" key="6">
    <source>
        <dbReference type="EMBL" id="OMH82457.1"/>
    </source>
</evidence>
<gene>
    <name evidence="6" type="ORF">AX774_g4054</name>
</gene>
<name>A0A1R1PNB3_ZANCU</name>
<dbReference type="PROSITE" id="PS51354">
    <property type="entry name" value="GLUTAREDOXIN_2"/>
    <property type="match status" value="1"/>
</dbReference>
<sequence length="154" mass="17283">MLLGTKIEGYDIQEIQNLSSKLTSAAQRQPTRQPVSPAILSSPPELGREALNTKLKALVNEAAVMTFIKGTPNMPRCKFSRRLVDILNENNIIFGYFDILSDEQVRQGLKEFSNWPTYPQLYIKGELVGGIDIVQEMVDNEELLECVPSESIRA</sequence>
<feature type="compositionally biased region" description="Polar residues" evidence="4">
    <location>
        <begin position="23"/>
        <end position="34"/>
    </location>
</feature>
<dbReference type="GO" id="GO:0006879">
    <property type="term" value="P:intracellular iron ion homeostasis"/>
    <property type="evidence" value="ECO:0007669"/>
    <property type="project" value="TreeGrafter"/>
</dbReference>
<keyword evidence="7" id="KW-1185">Reference proteome</keyword>
<evidence type="ECO:0000256" key="4">
    <source>
        <dbReference type="SAM" id="MobiDB-lite"/>
    </source>
</evidence>
<dbReference type="EMBL" id="LSSK01000659">
    <property type="protein sequence ID" value="OMH82457.1"/>
    <property type="molecule type" value="Genomic_DNA"/>
</dbReference>
<dbReference type="InterPro" id="IPR004480">
    <property type="entry name" value="Monothiol_GRX-rel"/>
</dbReference>
<dbReference type="Pfam" id="PF00462">
    <property type="entry name" value="Glutaredoxin"/>
    <property type="match status" value="1"/>
</dbReference>
<evidence type="ECO:0000256" key="3">
    <source>
        <dbReference type="ARBA" id="ARBA00023014"/>
    </source>
</evidence>
<evidence type="ECO:0000256" key="2">
    <source>
        <dbReference type="ARBA" id="ARBA00023004"/>
    </source>
</evidence>
<organism evidence="6 7">
    <name type="scientific">Zancudomyces culisetae</name>
    <name type="common">Gut fungus</name>
    <name type="synonym">Smittium culisetae</name>
    <dbReference type="NCBI Taxonomy" id="1213189"/>
    <lineage>
        <taxon>Eukaryota</taxon>
        <taxon>Fungi</taxon>
        <taxon>Fungi incertae sedis</taxon>
        <taxon>Zoopagomycota</taxon>
        <taxon>Kickxellomycotina</taxon>
        <taxon>Harpellomycetes</taxon>
        <taxon>Harpellales</taxon>
        <taxon>Legeriomycetaceae</taxon>
        <taxon>Zancudomyces</taxon>
    </lineage>
</organism>
<dbReference type="FunFam" id="3.40.30.10:FF:000012">
    <property type="entry name" value="Monothiol glutaredoxin"/>
    <property type="match status" value="1"/>
</dbReference>
<dbReference type="InterPro" id="IPR036249">
    <property type="entry name" value="Thioredoxin-like_sf"/>
</dbReference>
<feature type="domain" description="Glutaredoxin" evidence="5">
    <location>
        <begin position="64"/>
        <end position="128"/>
    </location>
</feature>
<dbReference type="AlphaFoldDB" id="A0A1R1PNB3"/>
<dbReference type="GO" id="GO:0015036">
    <property type="term" value="F:disulfide oxidoreductase activity"/>
    <property type="evidence" value="ECO:0007669"/>
    <property type="project" value="UniProtKB-ARBA"/>
</dbReference>
<dbReference type="Proteomes" id="UP000188320">
    <property type="component" value="Unassembled WGS sequence"/>
</dbReference>
<dbReference type="SUPFAM" id="SSF52833">
    <property type="entry name" value="Thioredoxin-like"/>
    <property type="match status" value="1"/>
</dbReference>
<keyword evidence="1" id="KW-0479">Metal-binding</keyword>
<protein>
    <submittedName>
        <fullName evidence="6">Glutaredoxin-3</fullName>
    </submittedName>
</protein>
<evidence type="ECO:0000256" key="1">
    <source>
        <dbReference type="ARBA" id="ARBA00022723"/>
    </source>
</evidence>
<keyword evidence="2" id="KW-0408">Iron</keyword>
<dbReference type="InterPro" id="IPR033658">
    <property type="entry name" value="GRX_PICOT-like"/>
</dbReference>
<dbReference type="GO" id="GO:0005829">
    <property type="term" value="C:cytosol"/>
    <property type="evidence" value="ECO:0007669"/>
    <property type="project" value="TreeGrafter"/>
</dbReference>
<feature type="region of interest" description="Disordered" evidence="4">
    <location>
        <begin position="23"/>
        <end position="44"/>
    </location>
</feature>
<dbReference type="OrthoDB" id="415696at2759"/>
<dbReference type="CDD" id="cd03028">
    <property type="entry name" value="GRX_PICOT_like"/>
    <property type="match status" value="1"/>
</dbReference>
<dbReference type="PANTHER" id="PTHR10293:SF73">
    <property type="entry name" value="GLUTAREDOXIN-3"/>
    <property type="match status" value="1"/>
</dbReference>
<comment type="caution">
    <text evidence="6">The sequence shown here is derived from an EMBL/GenBank/DDBJ whole genome shotgun (WGS) entry which is preliminary data.</text>
</comment>
<keyword evidence="3" id="KW-0411">Iron-sulfur</keyword>
<accession>A0A1R1PNB3</accession>
<reference evidence="7" key="1">
    <citation type="submission" date="2017-01" db="EMBL/GenBank/DDBJ databases">
        <authorList>
            <person name="Wang Y."/>
            <person name="White M."/>
            <person name="Kvist S."/>
            <person name="Moncalvo J.-M."/>
        </authorList>
    </citation>
    <scope>NUCLEOTIDE SEQUENCE [LARGE SCALE GENOMIC DNA]</scope>
    <source>
        <strain evidence="7">COL-18-3</strain>
    </source>
</reference>
<dbReference type="GO" id="GO:0005634">
    <property type="term" value="C:nucleus"/>
    <property type="evidence" value="ECO:0007669"/>
    <property type="project" value="TreeGrafter"/>
</dbReference>
<dbReference type="GO" id="GO:0051536">
    <property type="term" value="F:iron-sulfur cluster binding"/>
    <property type="evidence" value="ECO:0007669"/>
    <property type="project" value="UniProtKB-KW"/>
</dbReference>
<dbReference type="GO" id="GO:0046872">
    <property type="term" value="F:metal ion binding"/>
    <property type="evidence" value="ECO:0007669"/>
    <property type="project" value="UniProtKB-KW"/>
</dbReference>
<dbReference type="Gene3D" id="3.40.30.10">
    <property type="entry name" value="Glutaredoxin"/>
    <property type="match status" value="1"/>
</dbReference>